<protein>
    <submittedName>
        <fullName evidence="1">36172_t:CDS:1</fullName>
    </submittedName>
</protein>
<organism evidence="1 2">
    <name type="scientific">Racocetra persica</name>
    <dbReference type="NCBI Taxonomy" id="160502"/>
    <lineage>
        <taxon>Eukaryota</taxon>
        <taxon>Fungi</taxon>
        <taxon>Fungi incertae sedis</taxon>
        <taxon>Mucoromycota</taxon>
        <taxon>Glomeromycotina</taxon>
        <taxon>Glomeromycetes</taxon>
        <taxon>Diversisporales</taxon>
        <taxon>Gigasporaceae</taxon>
        <taxon>Racocetra</taxon>
    </lineage>
</organism>
<gene>
    <name evidence="1" type="ORF">RPERSI_LOCUS27279</name>
</gene>
<accession>A0ACA9S7Z1</accession>
<feature type="non-terminal residue" evidence="1">
    <location>
        <position position="151"/>
    </location>
</feature>
<evidence type="ECO:0000313" key="2">
    <source>
        <dbReference type="Proteomes" id="UP000789920"/>
    </source>
</evidence>
<evidence type="ECO:0000313" key="1">
    <source>
        <dbReference type="EMBL" id="CAG8828600.1"/>
    </source>
</evidence>
<proteinExistence type="predicted"/>
<dbReference type="EMBL" id="CAJVQC010095767">
    <property type="protein sequence ID" value="CAG8828600.1"/>
    <property type="molecule type" value="Genomic_DNA"/>
</dbReference>
<feature type="non-terminal residue" evidence="1">
    <location>
        <position position="1"/>
    </location>
</feature>
<sequence length="151" mass="16918">GEKVAFVRGRIAGEKDPDSDKLLQDEITYIKKDVIEDKHNVEYGENFISSDIQSSPSKRIKIEVNLNKEQDNNVSNAQTLLQPTSSAPSSIFSDVIESMFVPGFNRNVVWAIDLVFLMLLIIEGVLALMTDYNVYVLIHMGITLALFIALQ</sequence>
<comment type="caution">
    <text evidence="1">The sequence shown here is derived from an EMBL/GenBank/DDBJ whole genome shotgun (WGS) entry which is preliminary data.</text>
</comment>
<keyword evidence="2" id="KW-1185">Reference proteome</keyword>
<name>A0ACA9S7Z1_9GLOM</name>
<dbReference type="Proteomes" id="UP000789920">
    <property type="component" value="Unassembled WGS sequence"/>
</dbReference>
<reference evidence="1" key="1">
    <citation type="submission" date="2021-06" db="EMBL/GenBank/DDBJ databases">
        <authorList>
            <person name="Kallberg Y."/>
            <person name="Tangrot J."/>
            <person name="Rosling A."/>
        </authorList>
    </citation>
    <scope>NUCLEOTIDE SEQUENCE</scope>
    <source>
        <strain evidence="1">MA461A</strain>
    </source>
</reference>